<organism evidence="1 2">
    <name type="scientific">Kutzneria buriramensis</name>
    <dbReference type="NCBI Taxonomy" id="1045776"/>
    <lineage>
        <taxon>Bacteria</taxon>
        <taxon>Bacillati</taxon>
        <taxon>Actinomycetota</taxon>
        <taxon>Actinomycetes</taxon>
        <taxon>Pseudonocardiales</taxon>
        <taxon>Pseudonocardiaceae</taxon>
        <taxon>Kutzneria</taxon>
    </lineage>
</organism>
<dbReference type="EMBL" id="QUNO01000006">
    <property type="protein sequence ID" value="REH47325.1"/>
    <property type="molecule type" value="Genomic_DNA"/>
</dbReference>
<keyword evidence="2" id="KW-1185">Reference proteome</keyword>
<accession>A0A3E0HMU4</accession>
<comment type="caution">
    <text evidence="1">The sequence shown here is derived from an EMBL/GenBank/DDBJ whole genome shotgun (WGS) entry which is preliminary data.</text>
</comment>
<gene>
    <name evidence="1" type="ORF">BCF44_106490</name>
</gene>
<reference evidence="1 2" key="1">
    <citation type="submission" date="2018-08" db="EMBL/GenBank/DDBJ databases">
        <title>Genomic Encyclopedia of Archaeal and Bacterial Type Strains, Phase II (KMG-II): from individual species to whole genera.</title>
        <authorList>
            <person name="Goeker M."/>
        </authorList>
    </citation>
    <scope>NUCLEOTIDE SEQUENCE [LARGE SCALE GENOMIC DNA]</scope>
    <source>
        <strain evidence="1 2">DSM 45791</strain>
    </source>
</reference>
<evidence type="ECO:0000313" key="2">
    <source>
        <dbReference type="Proteomes" id="UP000256269"/>
    </source>
</evidence>
<sequence length="248" mass="26629">MTAEHVFGDLLRKSGFNGEVIREIIPGDGAQPIIQKGGPFSKKLPIACLSCSTGWMSKLEEAAMPLLLAMFNAGGASVELDADAQLVLAQWAFKTAAVAAQVTGSDPFPAAHRTEFYNDVEPPKHVHLRIGTASMTNESHGLQLAGYRFEPRVATVSAAGQSVSFPCYRVTFRLINVVFDIVGYVTDDVEMQIEPDEALATELLPLWPPCEPRIWWPPTGSLDASGGLAGLDTAQLVGITTFLPTSES</sequence>
<proteinExistence type="predicted"/>
<evidence type="ECO:0000313" key="1">
    <source>
        <dbReference type="EMBL" id="REH47325.1"/>
    </source>
</evidence>
<dbReference type="OrthoDB" id="4578725at2"/>
<dbReference type="Proteomes" id="UP000256269">
    <property type="component" value="Unassembled WGS sequence"/>
</dbReference>
<protein>
    <submittedName>
        <fullName evidence="1">Uncharacterized protein</fullName>
    </submittedName>
</protein>
<name>A0A3E0HMU4_9PSEU</name>
<dbReference type="AlphaFoldDB" id="A0A3E0HMU4"/>
<dbReference type="RefSeq" id="WP_116175928.1">
    <property type="nucleotide sequence ID" value="NZ_CP144375.1"/>
</dbReference>